<evidence type="ECO:0000313" key="7">
    <source>
        <dbReference type="EMBL" id="CAG9293761.1"/>
    </source>
</evidence>
<evidence type="ECO:0000256" key="2">
    <source>
        <dbReference type="ARBA" id="ARBA00022741"/>
    </source>
</evidence>
<dbReference type="EMBL" id="OU594949">
    <property type="protein sequence ID" value="CAG9293761.1"/>
    <property type="molecule type" value="Genomic_DNA"/>
</dbReference>
<dbReference type="PROSITE" id="PS50975">
    <property type="entry name" value="ATP_GRASP"/>
    <property type="match status" value="1"/>
</dbReference>
<reference evidence="7" key="1">
    <citation type="submission" date="2022-02" db="EMBL/GenBank/DDBJ databases">
        <authorList>
            <person name="Giguere J D."/>
        </authorList>
    </citation>
    <scope>NUCLEOTIDE SEQUENCE</scope>
    <source>
        <strain evidence="7">CCAP 1055/1</strain>
    </source>
</reference>
<feature type="transmembrane region" description="Helical" evidence="5">
    <location>
        <begin position="82"/>
        <end position="102"/>
    </location>
</feature>
<organism evidence="7">
    <name type="scientific">Phaeodactylum tricornutum</name>
    <name type="common">Diatom</name>
    <dbReference type="NCBI Taxonomy" id="2850"/>
    <lineage>
        <taxon>Eukaryota</taxon>
        <taxon>Sar</taxon>
        <taxon>Stramenopiles</taxon>
        <taxon>Ochrophyta</taxon>
        <taxon>Bacillariophyta</taxon>
        <taxon>Bacillariophyceae</taxon>
        <taxon>Bacillariophycidae</taxon>
        <taxon>Naviculales</taxon>
        <taxon>Phaeodactylaceae</taxon>
        <taxon>Phaeodactylum</taxon>
    </lineage>
</organism>
<evidence type="ECO:0000256" key="4">
    <source>
        <dbReference type="PROSITE-ProRule" id="PRU00409"/>
    </source>
</evidence>
<keyword evidence="1" id="KW-0436">Ligase</keyword>
<dbReference type="AlphaFoldDB" id="A0A8J9X7D9"/>
<dbReference type="InterPro" id="IPR052032">
    <property type="entry name" value="ATP-dep_AA_Ligase"/>
</dbReference>
<proteinExistence type="predicted"/>
<keyword evidence="2 4" id="KW-0547">Nucleotide-binding</keyword>
<protein>
    <recommendedName>
        <fullName evidence="6">ATP-grasp domain-containing protein</fullName>
    </recommendedName>
</protein>
<name>A0A8J9X7D9_PHATR</name>
<keyword evidence="5" id="KW-0812">Transmembrane</keyword>
<keyword evidence="3 4" id="KW-0067">ATP-binding</keyword>
<keyword evidence="5" id="KW-0472">Membrane</keyword>
<dbReference type="Pfam" id="PF13535">
    <property type="entry name" value="ATP-grasp_4"/>
    <property type="match status" value="1"/>
</dbReference>
<feature type="domain" description="ATP-grasp" evidence="6">
    <location>
        <begin position="262"/>
        <end position="470"/>
    </location>
</feature>
<dbReference type="InterPro" id="IPR011761">
    <property type="entry name" value="ATP-grasp"/>
</dbReference>
<dbReference type="GO" id="GO:0046872">
    <property type="term" value="F:metal ion binding"/>
    <property type="evidence" value="ECO:0007669"/>
    <property type="project" value="InterPro"/>
</dbReference>
<sequence length="575" mass="64266">MDYNKNSLLVKFKFAFYVVIVNLKDSETDTPHYHVLSGMFSRPFCCCLSEASIYWLRETIFTVGVNVRLVPNSNQKMRSRNWLALVLGTSAILLGPVTALFGRAALFRSHPRNATVDLRKTSGFTLRAGSSNLPCVEYYGEEPPKRAVVLMDAFCPYHGLYLANAVRVRFPDTAVVTALSDYLYAFLSATEPESQAQWDSMRVPQDETTLAIWQSLPVAWQAVYCESDSGLESAEALREVLGVACRDKPVMLSARRHKYKMNDRVKSVGLESVKQKMCDSLDEAQAFAQELGLSTGESLQAVIVKPFRGVASESVHLCHDNAEIESAWNSITSTAVFGCKGRHDSVLVQEFLQGCEYAVDVVLRDGVPKVAAVWRYDKTQANGAPFCYVCTRLVDSHSDPQVPVVCDYVLDVLRALGVKWGLSHNEVIVTSDRGPVLVEVNCRQHNMDFCPLTMACIGYNALDMTVDALLGDEESWKVTYPAFPALRAQGCMVHLINYASGVLNEVKHLEEIDALPSVLNWEVYDHFREPGILIEPTVDIRSDAGWVQLVHEDLNTLEHNYEQLVAWMPTMFQAH</sequence>
<dbReference type="SUPFAM" id="SSF56059">
    <property type="entry name" value="Glutathione synthetase ATP-binding domain-like"/>
    <property type="match status" value="1"/>
</dbReference>
<evidence type="ECO:0000256" key="1">
    <source>
        <dbReference type="ARBA" id="ARBA00022598"/>
    </source>
</evidence>
<evidence type="ECO:0000259" key="6">
    <source>
        <dbReference type="PROSITE" id="PS50975"/>
    </source>
</evidence>
<keyword evidence="5" id="KW-1133">Transmembrane helix</keyword>
<dbReference type="Gene3D" id="3.30.470.20">
    <property type="entry name" value="ATP-grasp fold, B domain"/>
    <property type="match status" value="1"/>
</dbReference>
<dbReference type="GO" id="GO:0016874">
    <property type="term" value="F:ligase activity"/>
    <property type="evidence" value="ECO:0007669"/>
    <property type="project" value="UniProtKB-KW"/>
</dbReference>
<accession>A0A8J9X7D9</accession>
<dbReference type="PANTHER" id="PTHR43585">
    <property type="entry name" value="FUMIPYRROLE BIOSYNTHESIS PROTEIN C"/>
    <property type="match status" value="1"/>
</dbReference>
<gene>
    <name evidence="7" type="ORF">PTTT1_LOCUS52518</name>
</gene>
<dbReference type="GO" id="GO:0005524">
    <property type="term" value="F:ATP binding"/>
    <property type="evidence" value="ECO:0007669"/>
    <property type="project" value="UniProtKB-UniRule"/>
</dbReference>
<evidence type="ECO:0000256" key="3">
    <source>
        <dbReference type="ARBA" id="ARBA00022840"/>
    </source>
</evidence>
<evidence type="ECO:0000256" key="5">
    <source>
        <dbReference type="SAM" id="Phobius"/>
    </source>
</evidence>
<dbReference type="PANTHER" id="PTHR43585:SF2">
    <property type="entry name" value="ATP-GRASP ENZYME FSQD"/>
    <property type="match status" value="1"/>
</dbReference>
<dbReference type="Proteomes" id="UP000836788">
    <property type="component" value="Chromosome 8"/>
</dbReference>